<name>A0A1H5GT83_9MICC</name>
<dbReference type="EMBL" id="FNTV01000001">
    <property type="protein sequence ID" value="SEE18909.1"/>
    <property type="molecule type" value="Genomic_DNA"/>
</dbReference>
<dbReference type="RefSeq" id="WP_074710693.1">
    <property type="nucleotide sequence ID" value="NZ_FNTV01000001.1"/>
</dbReference>
<evidence type="ECO:0008006" key="3">
    <source>
        <dbReference type="Google" id="ProtNLM"/>
    </source>
</evidence>
<gene>
    <name evidence="1" type="ORF">SAMN04489740_0844</name>
</gene>
<evidence type="ECO:0000313" key="2">
    <source>
        <dbReference type="Proteomes" id="UP000182725"/>
    </source>
</evidence>
<dbReference type="SUPFAM" id="SSF54611">
    <property type="entry name" value="SecB-like"/>
    <property type="match status" value="1"/>
</dbReference>
<reference evidence="1 2" key="1">
    <citation type="submission" date="2016-10" db="EMBL/GenBank/DDBJ databases">
        <authorList>
            <person name="de Groot N.N."/>
        </authorList>
    </citation>
    <scope>NUCLEOTIDE SEQUENCE [LARGE SCALE GENOMIC DNA]</scope>
    <source>
        <strain evidence="1 2">DSM 22274</strain>
    </source>
</reference>
<dbReference type="AlphaFoldDB" id="A0A1H5GT83"/>
<sequence length="154" mass="17067">MVSDADVRTLLDEVKLLGISYYELSASRSDTAIDVEESQSGIDIEPLFTLGFARSNNSDRFQVRVKTEIQMDIGAIAVDVASEYELQNSTVAEVSDALILEFVNKVAMMTLIPYIRQSVSDLTARVFEVPLVMPMYRQGELTFPPPETTAIAKP</sequence>
<dbReference type="Proteomes" id="UP000182725">
    <property type="component" value="Unassembled WGS sequence"/>
</dbReference>
<protein>
    <recommendedName>
        <fullName evidence="3">Preprotein translocase subunit SecB</fullName>
    </recommendedName>
</protein>
<accession>A0A1H5GT83</accession>
<evidence type="ECO:0000313" key="1">
    <source>
        <dbReference type="EMBL" id="SEE18909.1"/>
    </source>
</evidence>
<organism evidence="1 2">
    <name type="scientific">Arthrobacter alpinus</name>
    <dbReference type="NCBI Taxonomy" id="656366"/>
    <lineage>
        <taxon>Bacteria</taxon>
        <taxon>Bacillati</taxon>
        <taxon>Actinomycetota</taxon>
        <taxon>Actinomycetes</taxon>
        <taxon>Micrococcales</taxon>
        <taxon>Micrococcaceae</taxon>
        <taxon>Arthrobacter</taxon>
    </lineage>
</organism>
<proteinExistence type="predicted"/>
<dbReference type="InterPro" id="IPR035958">
    <property type="entry name" value="SecB-like_sf"/>
</dbReference>